<evidence type="ECO:0000313" key="11">
    <source>
        <dbReference type="Proteomes" id="UP000228952"/>
    </source>
</evidence>
<feature type="domain" description="DUF218" evidence="9">
    <location>
        <begin position="52"/>
        <end position="189"/>
    </location>
</feature>
<dbReference type="GO" id="GO:0005886">
    <property type="term" value="C:plasma membrane"/>
    <property type="evidence" value="ECO:0007669"/>
    <property type="project" value="UniProtKB-SubCell"/>
</dbReference>
<dbReference type="AlphaFoldDB" id="A0A2M7W324"/>
<evidence type="ECO:0000259" key="9">
    <source>
        <dbReference type="Pfam" id="PF02698"/>
    </source>
</evidence>
<dbReference type="CDD" id="cd06259">
    <property type="entry name" value="YdcF-like"/>
    <property type="match status" value="1"/>
</dbReference>
<organism evidence="10 11">
    <name type="scientific">Candidatus Dojkabacteria bacterium CG_4_10_14_0_2_um_filter_Dojkabacteria_WS6_41_15</name>
    <dbReference type="NCBI Taxonomy" id="2014249"/>
    <lineage>
        <taxon>Bacteria</taxon>
        <taxon>Candidatus Dojkabacteria</taxon>
    </lineage>
</organism>
<evidence type="ECO:0000256" key="1">
    <source>
        <dbReference type="ARBA" id="ARBA00004377"/>
    </source>
</evidence>
<dbReference type="InterPro" id="IPR003848">
    <property type="entry name" value="DUF218"/>
</dbReference>
<dbReference type="InterPro" id="IPR051599">
    <property type="entry name" value="Cell_Envelope_Assoc"/>
</dbReference>
<evidence type="ECO:0000256" key="8">
    <source>
        <dbReference type="SAM" id="Phobius"/>
    </source>
</evidence>
<reference evidence="11" key="1">
    <citation type="submission" date="2017-09" db="EMBL/GenBank/DDBJ databases">
        <title>Depth-based differentiation of microbial function through sediment-hosted aquifers and enrichment of novel symbionts in the deep terrestrial subsurface.</title>
        <authorList>
            <person name="Probst A.J."/>
            <person name="Ladd B."/>
            <person name="Jarett J.K."/>
            <person name="Geller-Mcgrath D.E."/>
            <person name="Sieber C.M.K."/>
            <person name="Emerson J.B."/>
            <person name="Anantharaman K."/>
            <person name="Thomas B.C."/>
            <person name="Malmstrom R."/>
            <person name="Stieglmeier M."/>
            <person name="Klingl A."/>
            <person name="Woyke T."/>
            <person name="Ryan C.M."/>
            <person name="Banfield J.F."/>
        </authorList>
    </citation>
    <scope>NUCLEOTIDE SEQUENCE [LARGE SCALE GENOMIC DNA]</scope>
</reference>
<evidence type="ECO:0000256" key="7">
    <source>
        <dbReference type="ARBA" id="ARBA00037355"/>
    </source>
</evidence>
<comment type="function">
    <text evidence="7">Participates in the barrier function of the cell envelope.</text>
</comment>
<protein>
    <recommendedName>
        <fullName evidence="9">DUF218 domain-containing protein</fullName>
    </recommendedName>
</protein>
<keyword evidence="5 8" id="KW-1133">Transmembrane helix</keyword>
<gene>
    <name evidence="10" type="ORF">COX64_00420</name>
</gene>
<dbReference type="Proteomes" id="UP000228952">
    <property type="component" value="Unassembled WGS sequence"/>
</dbReference>
<dbReference type="PANTHER" id="PTHR30336:SF0">
    <property type="entry name" value="PROTEIN SANA"/>
    <property type="match status" value="1"/>
</dbReference>
<evidence type="ECO:0000256" key="6">
    <source>
        <dbReference type="ARBA" id="ARBA00023136"/>
    </source>
</evidence>
<keyword evidence="3" id="KW-0997">Cell inner membrane</keyword>
<keyword evidence="6 8" id="KW-0472">Membrane</keyword>
<evidence type="ECO:0000256" key="3">
    <source>
        <dbReference type="ARBA" id="ARBA00022519"/>
    </source>
</evidence>
<comment type="subcellular location">
    <subcellularLocation>
        <location evidence="1">Cell inner membrane</location>
        <topology evidence="1">Single-pass membrane protein</topology>
    </subcellularLocation>
</comment>
<keyword evidence="2" id="KW-1003">Cell membrane</keyword>
<evidence type="ECO:0000256" key="5">
    <source>
        <dbReference type="ARBA" id="ARBA00022989"/>
    </source>
</evidence>
<keyword evidence="4 8" id="KW-0812">Transmembrane</keyword>
<feature type="transmembrane region" description="Helical" evidence="8">
    <location>
        <begin position="7"/>
        <end position="34"/>
    </location>
</feature>
<sequence length="203" mass="22654">MKKLFKVIIKVVGVLFILGILVFLSIPPLFYFYYRQFVYVSVDAVLDNPKTAMVLGAAVYPGGTPSSALRERLETAVALYKAGKVDRILVSGAHEANSYDEPKAMKATLVESGIPEEAIISDNNGFRTFDSCRRAKSEFEISELLVISQGFHLPRALFLCRSVGIQATGVYSVGSFSTYYSRWYTLREIAAMYMAVWDVVGYR</sequence>
<evidence type="ECO:0000256" key="2">
    <source>
        <dbReference type="ARBA" id="ARBA00022475"/>
    </source>
</evidence>
<evidence type="ECO:0000256" key="4">
    <source>
        <dbReference type="ARBA" id="ARBA00022692"/>
    </source>
</evidence>
<name>A0A2M7W324_9BACT</name>
<proteinExistence type="predicted"/>
<dbReference type="PANTHER" id="PTHR30336">
    <property type="entry name" value="INNER MEMBRANE PROTEIN, PROBABLE PERMEASE"/>
    <property type="match status" value="1"/>
</dbReference>
<accession>A0A2M7W324</accession>
<dbReference type="EMBL" id="PFQB01000010">
    <property type="protein sequence ID" value="PJA15702.1"/>
    <property type="molecule type" value="Genomic_DNA"/>
</dbReference>
<evidence type="ECO:0000313" key="10">
    <source>
        <dbReference type="EMBL" id="PJA15702.1"/>
    </source>
</evidence>
<dbReference type="Pfam" id="PF02698">
    <property type="entry name" value="DUF218"/>
    <property type="match status" value="1"/>
</dbReference>
<comment type="caution">
    <text evidence="10">The sequence shown here is derived from an EMBL/GenBank/DDBJ whole genome shotgun (WGS) entry which is preliminary data.</text>
</comment>